<dbReference type="AlphaFoldDB" id="B7FFS2"/>
<proteinExistence type="evidence at transcript level"/>
<accession>B7FFS2</accession>
<evidence type="ECO:0008006" key="3">
    <source>
        <dbReference type="Google" id="ProtNLM"/>
    </source>
</evidence>
<keyword evidence="1" id="KW-1133">Transmembrane helix</keyword>
<evidence type="ECO:0000256" key="1">
    <source>
        <dbReference type="SAM" id="Phobius"/>
    </source>
</evidence>
<organism evidence="2">
    <name type="scientific">Medicago truncatula</name>
    <name type="common">Barrel medic</name>
    <name type="synonym">Medicago tribuloides</name>
    <dbReference type="NCBI Taxonomy" id="3880"/>
    <lineage>
        <taxon>Eukaryota</taxon>
        <taxon>Viridiplantae</taxon>
        <taxon>Streptophyta</taxon>
        <taxon>Embryophyta</taxon>
        <taxon>Tracheophyta</taxon>
        <taxon>Spermatophyta</taxon>
        <taxon>Magnoliopsida</taxon>
        <taxon>eudicotyledons</taxon>
        <taxon>Gunneridae</taxon>
        <taxon>Pentapetalae</taxon>
        <taxon>rosids</taxon>
        <taxon>fabids</taxon>
        <taxon>Fabales</taxon>
        <taxon>Fabaceae</taxon>
        <taxon>Papilionoideae</taxon>
        <taxon>50 kb inversion clade</taxon>
        <taxon>NPAAA clade</taxon>
        <taxon>Hologalegina</taxon>
        <taxon>IRL clade</taxon>
        <taxon>Trifolieae</taxon>
        <taxon>Medicago</taxon>
    </lineage>
</organism>
<sequence>ITATDVGIWLPFWKLERIWTRIFCSLIQLRGKLSLTLHERHRIIFCNFIYLPVCSYFFLLLL</sequence>
<protein>
    <recommendedName>
        <fullName evidence="3">Transmembrane protein</fullName>
    </recommendedName>
</protein>
<dbReference type="EMBL" id="BT050837">
    <property type="protein sequence ID" value="ACJ83506.1"/>
    <property type="molecule type" value="mRNA"/>
</dbReference>
<feature type="transmembrane region" description="Helical" evidence="1">
    <location>
        <begin position="43"/>
        <end position="61"/>
    </location>
</feature>
<keyword evidence="1" id="KW-0472">Membrane</keyword>
<evidence type="ECO:0000313" key="2">
    <source>
        <dbReference type="EMBL" id="ACJ83506.1"/>
    </source>
</evidence>
<name>B7FFS2_MEDTR</name>
<keyword evidence="1" id="KW-0812">Transmembrane</keyword>
<feature type="non-terminal residue" evidence="2">
    <location>
        <position position="1"/>
    </location>
</feature>
<reference evidence="2" key="1">
    <citation type="submission" date="2008-12" db="EMBL/GenBank/DDBJ databases">
        <title>Medicago truncatula full length cdna cloning project.</title>
        <authorList>
            <person name="Moskal W."/>
            <person name="Chan A."/>
            <person name="Cheung F."/>
            <person name="Xiao Y."/>
            <person name="Town C.D."/>
        </authorList>
    </citation>
    <scope>NUCLEOTIDE SEQUENCE</scope>
</reference>